<dbReference type="Gene3D" id="1.10.10.60">
    <property type="entry name" value="Homeodomain-like"/>
    <property type="match status" value="1"/>
</dbReference>
<keyword evidence="6" id="KW-0804">Transcription</keyword>
<feature type="compositionally biased region" description="Low complexity" evidence="9">
    <location>
        <begin position="296"/>
        <end position="320"/>
    </location>
</feature>
<evidence type="ECO:0000256" key="9">
    <source>
        <dbReference type="SAM" id="MobiDB-lite"/>
    </source>
</evidence>
<feature type="compositionally biased region" description="Low complexity" evidence="9">
    <location>
        <begin position="62"/>
        <end position="76"/>
    </location>
</feature>
<feature type="DNA-binding region" description="Homeobox" evidence="8">
    <location>
        <begin position="528"/>
        <end position="590"/>
    </location>
</feature>
<comment type="subcellular location">
    <subcellularLocation>
        <location evidence="1 8">Nucleus</location>
    </subcellularLocation>
</comment>
<dbReference type="InterPro" id="IPR006563">
    <property type="entry name" value="POX_dom"/>
</dbReference>
<feature type="compositionally biased region" description="Low complexity" evidence="9">
    <location>
        <begin position="621"/>
        <end position="630"/>
    </location>
</feature>
<feature type="domain" description="Homeobox" evidence="10">
    <location>
        <begin position="526"/>
        <end position="589"/>
    </location>
</feature>
<dbReference type="SMART" id="SM00389">
    <property type="entry name" value="HOX"/>
    <property type="match status" value="1"/>
</dbReference>
<dbReference type="InterPro" id="IPR001356">
    <property type="entry name" value="HD"/>
</dbReference>
<feature type="compositionally biased region" description="Basic and acidic residues" evidence="9">
    <location>
        <begin position="598"/>
        <end position="612"/>
    </location>
</feature>
<gene>
    <name evidence="11" type="primary">BLH4_0</name>
    <name evidence="11" type="ORF">g.65649</name>
</gene>
<evidence type="ECO:0000256" key="1">
    <source>
        <dbReference type="ARBA" id="ARBA00004123"/>
    </source>
</evidence>
<feature type="compositionally biased region" description="Polar residues" evidence="9">
    <location>
        <begin position="651"/>
        <end position="666"/>
    </location>
</feature>
<accession>A0A1D1YB63</accession>
<evidence type="ECO:0000256" key="8">
    <source>
        <dbReference type="PROSITE-ProRule" id="PRU00108"/>
    </source>
</evidence>
<keyword evidence="5 8" id="KW-0371">Homeobox</keyword>
<feature type="region of interest" description="Disordered" evidence="9">
    <location>
        <begin position="60"/>
        <end position="102"/>
    </location>
</feature>
<dbReference type="GO" id="GO:0005634">
    <property type="term" value="C:nucleus"/>
    <property type="evidence" value="ECO:0007669"/>
    <property type="project" value="UniProtKB-SubCell"/>
</dbReference>
<name>A0A1D1YB63_9ARAE</name>
<dbReference type="PROSITE" id="PS50071">
    <property type="entry name" value="HOMEOBOX_2"/>
    <property type="match status" value="1"/>
</dbReference>
<keyword evidence="3" id="KW-0805">Transcription regulation</keyword>
<evidence type="ECO:0000256" key="3">
    <source>
        <dbReference type="ARBA" id="ARBA00023015"/>
    </source>
</evidence>
<organism evidence="11">
    <name type="scientific">Anthurium amnicola</name>
    <dbReference type="NCBI Taxonomy" id="1678845"/>
    <lineage>
        <taxon>Eukaryota</taxon>
        <taxon>Viridiplantae</taxon>
        <taxon>Streptophyta</taxon>
        <taxon>Embryophyta</taxon>
        <taxon>Tracheophyta</taxon>
        <taxon>Spermatophyta</taxon>
        <taxon>Magnoliopsida</taxon>
        <taxon>Liliopsida</taxon>
        <taxon>Araceae</taxon>
        <taxon>Pothoideae</taxon>
        <taxon>Potheae</taxon>
        <taxon>Anthurium</taxon>
    </lineage>
</organism>
<dbReference type="GO" id="GO:0003677">
    <property type="term" value="F:DNA binding"/>
    <property type="evidence" value="ECO:0007669"/>
    <property type="project" value="UniProtKB-UniRule"/>
</dbReference>
<dbReference type="GO" id="GO:0006355">
    <property type="term" value="P:regulation of DNA-templated transcription"/>
    <property type="evidence" value="ECO:0007669"/>
    <property type="project" value="InterPro"/>
</dbReference>
<protein>
    <submittedName>
        <fullName evidence="11">BEL1-like homeodomain protein 4</fullName>
    </submittedName>
</protein>
<dbReference type="PANTHER" id="PTHR11850">
    <property type="entry name" value="HOMEOBOX PROTEIN TRANSCRIPTION FACTORS"/>
    <property type="match status" value="1"/>
</dbReference>
<feature type="region of interest" description="Disordered" evidence="9">
    <location>
        <begin position="361"/>
        <end position="412"/>
    </location>
</feature>
<evidence type="ECO:0000256" key="7">
    <source>
        <dbReference type="ARBA" id="ARBA00023242"/>
    </source>
</evidence>
<evidence type="ECO:0000256" key="2">
    <source>
        <dbReference type="ARBA" id="ARBA00006454"/>
    </source>
</evidence>
<dbReference type="SMART" id="SM00574">
    <property type="entry name" value="POX"/>
    <property type="match status" value="1"/>
</dbReference>
<dbReference type="FunFam" id="1.10.10.60:FF:000083">
    <property type="entry name" value="BEL1-like homeodomain protein 4"/>
    <property type="match status" value="1"/>
</dbReference>
<dbReference type="Pfam" id="PF07526">
    <property type="entry name" value="POX"/>
    <property type="match status" value="1"/>
</dbReference>
<dbReference type="InterPro" id="IPR008422">
    <property type="entry name" value="KN_HD"/>
</dbReference>
<feature type="compositionally biased region" description="Low complexity" evidence="9">
    <location>
        <begin position="639"/>
        <end position="650"/>
    </location>
</feature>
<proteinExistence type="inferred from homology"/>
<comment type="similarity">
    <text evidence="2">Belongs to the TALE/BELL homeobox family.</text>
</comment>
<dbReference type="InterPro" id="IPR050224">
    <property type="entry name" value="TALE_homeobox"/>
</dbReference>
<evidence type="ECO:0000256" key="4">
    <source>
        <dbReference type="ARBA" id="ARBA00023125"/>
    </source>
</evidence>
<feature type="region of interest" description="Disordered" evidence="9">
    <location>
        <begin position="213"/>
        <end position="234"/>
    </location>
</feature>
<feature type="region of interest" description="Disordered" evidence="9">
    <location>
        <begin position="597"/>
        <end position="676"/>
    </location>
</feature>
<keyword evidence="7 8" id="KW-0539">Nucleus</keyword>
<feature type="compositionally biased region" description="Low complexity" evidence="9">
    <location>
        <begin position="378"/>
        <end position="397"/>
    </location>
</feature>
<dbReference type="SUPFAM" id="SSF46689">
    <property type="entry name" value="Homeodomain-like"/>
    <property type="match status" value="1"/>
</dbReference>
<dbReference type="CDD" id="cd00086">
    <property type="entry name" value="homeodomain"/>
    <property type="match status" value="1"/>
</dbReference>
<feature type="compositionally biased region" description="Low complexity" evidence="9">
    <location>
        <begin position="213"/>
        <end position="222"/>
    </location>
</feature>
<evidence type="ECO:0000256" key="6">
    <source>
        <dbReference type="ARBA" id="ARBA00023163"/>
    </source>
</evidence>
<dbReference type="Pfam" id="PF05920">
    <property type="entry name" value="Homeobox_KN"/>
    <property type="match status" value="1"/>
</dbReference>
<feature type="region of interest" description="Disordered" evidence="9">
    <location>
        <begin position="292"/>
        <end position="320"/>
    </location>
</feature>
<dbReference type="InterPro" id="IPR009057">
    <property type="entry name" value="Homeodomain-like_sf"/>
</dbReference>
<evidence type="ECO:0000259" key="10">
    <source>
        <dbReference type="PROSITE" id="PS50071"/>
    </source>
</evidence>
<evidence type="ECO:0000313" key="11">
    <source>
        <dbReference type="EMBL" id="JAT51878.1"/>
    </source>
</evidence>
<reference evidence="11" key="1">
    <citation type="submission" date="2015-07" db="EMBL/GenBank/DDBJ databases">
        <title>Transcriptome Assembly of Anthurium amnicola.</title>
        <authorList>
            <person name="Suzuki J."/>
        </authorList>
    </citation>
    <scope>NUCLEOTIDE SEQUENCE</scope>
</reference>
<dbReference type="EMBL" id="GDJX01016058">
    <property type="protein sequence ID" value="JAT51878.1"/>
    <property type="molecule type" value="Transcribed_RNA"/>
</dbReference>
<feature type="region of interest" description="Disordered" evidence="9">
    <location>
        <begin position="1"/>
        <end position="41"/>
    </location>
</feature>
<evidence type="ECO:0000256" key="5">
    <source>
        <dbReference type="ARBA" id="ARBA00023155"/>
    </source>
</evidence>
<keyword evidence="4 8" id="KW-0238">DNA-binding</keyword>
<sequence>MGIAAPRPSQPLLPQHLTDSHRHHTKPRSRPLAGANPAVSSMSQGFHHGLFSFSDGFDRSAHAAAQQPQQQHIAQQSRRDKLRVQGFDPTGAPLVPLDEGEEPIYEPAAPSAAGGNMLSDMFSFPAAAGPSSTDLLASQIPASFRLQRPAVPPGFSADWYGANREGLVMGAGLGSLGDMAKPQGGNPPQHQLSGLNADSAAAMHLFLMNPLHQPQQQQQQPRSPSPPSQDAATLQQTHAFQTPTFVNSSFGGGLVEGQGLSLSLSSSLQQLEMARAEELRVRDGVLYYGSQHHEQPQAQQPQQQRQLHLQGHPGQVGHGQPVHHVGFGSPVGVMNMLRHSKYAQAAQELLEEFCSVARGQLKGSRKGKHPGSATNPNPSSTAAGASTSSAPAGSSSSTKDPPPLSPADRFDHQRKKAKLLSMLDEVDRRYNHYCEQMQMVVNSFDSVMGFGAATPYTALAQKAMSRHFRCLKDAIAAQLKHTCDLLGEKDGASTSGITKGETPRLKLLEQSLRQQRAFHQIGMMEQEAWRPQRGLPERSVNILRGWLFEHFLHPYPSDADKHLLARQTGLSRNQVSNWFINARVRLWKPMVEEMYQQESKDVPEGREREEGRAQSPPRLPQHPQQQLQQHQRSEINAADSDPSQTPSSSSVTRQQHPQQHRFSSSEGAPMLPLARPINGAGGEDVAALVGVDVLPMAELCGPDGRVLPADDLRAGVMADYSAAMAAGSVVTRGRFGTSGDVSLTLGLRHAGNMPETGRFSVREFRDC</sequence>
<dbReference type="AlphaFoldDB" id="A0A1D1YB63"/>